<name>A0ABW2F5Y5_9BACL</name>
<evidence type="ECO:0000256" key="2">
    <source>
        <dbReference type="ARBA" id="ARBA00022840"/>
    </source>
</evidence>
<keyword evidence="5" id="KW-0347">Helicase</keyword>
<evidence type="ECO:0000259" key="4">
    <source>
        <dbReference type="PROSITE" id="PS51194"/>
    </source>
</evidence>
<dbReference type="PANTHER" id="PTHR47957">
    <property type="entry name" value="ATP-DEPENDENT HELICASE HRQ1"/>
    <property type="match status" value="1"/>
</dbReference>
<dbReference type="Pfam" id="PF00270">
    <property type="entry name" value="DEAD"/>
    <property type="match status" value="2"/>
</dbReference>
<dbReference type="Proteomes" id="UP001596378">
    <property type="component" value="Unassembled WGS sequence"/>
</dbReference>
<dbReference type="SMART" id="SM00487">
    <property type="entry name" value="DEXDc"/>
    <property type="match status" value="1"/>
</dbReference>
<comment type="caution">
    <text evidence="5">The sequence shown here is derived from an EMBL/GenBank/DDBJ whole genome shotgun (WGS) entry which is preliminary data.</text>
</comment>
<gene>
    <name evidence="5" type="ORF">ACFQMJ_04605</name>
</gene>
<sequence>MNDTYGAFHVSKILHETLRSYLESAYHIKNNSLIKERSNLLNVLGQISQEPYIEATPSYELGPTYESLDIPEPAKDILAQVSKLDHPGVGVFSRPYTHQANALELFLNKGKDIIVATGTGSGKTESFLMPILGSLAIEATERPNVASMLGCRAILLYPMNALVNDQLGRIRKLFGDERVAGYLKKGRTRNVMFGSYTSKTPYPGEPKAGKTTAHIEPMFEKFYLKYAGNMEKVKELKAKGKWPSKDLIKFYAKEMEQQEIYKTGKRQGKPRVIRNWSQRLKTQPNDREMLTRHEMQESCPDILITNYSMLEYMLMRPIERKIFQQTKTWLEADVNNKLILILDEAHMYRGTGGAEVAFLIRRLMARLGIERDRLQCILTSASLGKSEEDKRSIINFASELTGVIAKTKRQFELITGDLEARFGAAEGKEEEAEALSSLNLSVIQNTMVELDSAIDSFNLVAKRLNWAVFKGEGLDKFSNHIFNQLTGWGSAEQMIKVLSGNAIPLRQLSQSLFPNAEDSVARKATEAMLALGTLARRKSDGRVFLPTRLHLFFRGVPGLYACTNKNCENRLNKEAEDAILGRLHAVAMLNCTCEKKARVYKLLTHRDCGTAFIEGYTYGDEGDFLLHESTNVIGTNDEVQDRLYKIQLLVDGNPNERDIQNCIPVFLDITTGKLFNSEPPKLDGFLKAFKPLSNSGGGDRVFHHCPVCLKKWKKNRSKIMDLATKGEAPFANLVKAQLFNQPPQRVESSGYPNGGRKVLLFSDGRQKAARLARDIPREVEWDTFRQTIVLAAVRYKEICNRDPKINNALYSAFVSVVSEFNLQFFDGDDRKTLLRDVRDFKEEYADSLRVAIEEQWGGRPSSSYYKAILRQLCNKEYSLRAATVGYLKPSSLAFEKLEKEIMAITDKITPSNIEALVNYFIEEILDDYAFELESVISASVRRKAAGYPQSSWTSSGKIGDNQRYILETHFNCTSDEITNIQEILRKRLCHKIGDAYVIDSNDVVLSINTDVEWYKCNSCTFLSPVKLGGYCINCGSTNIVILNPETHEYIQARKGFLRTPVVMSIRGENRPKYVTAEEHTAQLSHKDAGEIFASTEMYELRFQDVKLDQEDELEDSSVDILSCTTTMEVGIDIGSLVAVGLRNVPPQRENYQQRAGRAGRRGSSLSTVITYAEGAPHDSFYFQNPVKIVSGAPRLPMIKINNIKIAKRHVFAFLFQTFFHEMIDRNELKIDKNKSLLAALGSVTEFFDEETDSEFRKSRFIEWIRQGLYQPSAPLVKRIIEWLPENIATDQFACVLGFIDELIEKLNSVVLNTSSKENEVDEETDDDEGEIDLSSSRDELLTFLFDEGFLPSYAFPTSLCSFPIEEKREKGKNSYKVVTKELPQQSIDQALSEYAPGRLVVIDKKTYRSGGITANAAKVTEADRAAKLFQHNLRKYVSCRRCTFVRDIDESLKTESDECPVCQGQLDRGELLIPEVFLPEKGAPIIEGDDEQELTYATTAQFPLPLSEDDMGGWRKISNRLLTVQAKDRRLVTINKGNDESNAGFYVCEKCGDAKVVDPEEKPPTGSHDRPYYVEPVFGVTVPSRCQGTFKRVFLGHHFKSDLLLLRLNIEEPFVRTVNQNISNHILNDALRTVSEALSLAASRELDIDPAEFKSGYRLVKLDPSETLRVDIYMFDSLAGGAGYAEQTGQNLSVVLNKALELLENCTQGCDRSCTDCIRHYQNRYWHSHLDRHLGAQLLRYMVGSGIPDISNIESQSESLEPLIRLLELESYTCEANMSYNGVQVPWIVSRHGRHIVIGTFPSLIDETDAVKLHPLAKHFLEEQLFLANEFLISRNLSLVYKQFKEKF</sequence>
<dbReference type="RefSeq" id="WP_378048034.1">
    <property type="nucleotide sequence ID" value="NZ_JBHMDN010000016.1"/>
</dbReference>
<proteinExistence type="predicted"/>
<dbReference type="PROSITE" id="PS51192">
    <property type="entry name" value="HELICASE_ATP_BIND_1"/>
    <property type="match status" value="1"/>
</dbReference>
<dbReference type="GO" id="GO:0004386">
    <property type="term" value="F:helicase activity"/>
    <property type="evidence" value="ECO:0007669"/>
    <property type="project" value="UniProtKB-KW"/>
</dbReference>
<dbReference type="InterPro" id="IPR014001">
    <property type="entry name" value="Helicase_ATP-bd"/>
</dbReference>
<dbReference type="Pfam" id="PF09369">
    <property type="entry name" value="MZB"/>
    <property type="match status" value="1"/>
</dbReference>
<dbReference type="Pfam" id="PF00271">
    <property type="entry name" value="Helicase_C"/>
    <property type="match status" value="1"/>
</dbReference>
<accession>A0ABW2F5Y5</accession>
<keyword evidence="5" id="KW-0378">Hydrolase</keyword>
<feature type="domain" description="Helicase C-terminal" evidence="4">
    <location>
        <begin position="1051"/>
        <end position="1206"/>
    </location>
</feature>
<protein>
    <submittedName>
        <fullName evidence="5">DEAD/DEAH box helicase</fullName>
    </submittedName>
</protein>
<dbReference type="SUPFAM" id="SSF52540">
    <property type="entry name" value="P-loop containing nucleoside triphosphate hydrolases"/>
    <property type="match status" value="2"/>
</dbReference>
<evidence type="ECO:0000313" key="6">
    <source>
        <dbReference type="Proteomes" id="UP001596378"/>
    </source>
</evidence>
<reference evidence="6" key="1">
    <citation type="journal article" date="2019" name="Int. J. Syst. Evol. Microbiol.">
        <title>The Global Catalogue of Microorganisms (GCM) 10K type strain sequencing project: providing services to taxonomists for standard genome sequencing and annotation.</title>
        <authorList>
            <consortium name="The Broad Institute Genomics Platform"/>
            <consortium name="The Broad Institute Genome Sequencing Center for Infectious Disease"/>
            <person name="Wu L."/>
            <person name="Ma J."/>
        </authorList>
    </citation>
    <scope>NUCLEOTIDE SEQUENCE [LARGE SCALE GENOMIC DNA]</scope>
    <source>
        <strain evidence="6">KCTC 12907</strain>
    </source>
</reference>
<dbReference type="InterPro" id="IPR018973">
    <property type="entry name" value="MZB"/>
</dbReference>
<dbReference type="EMBL" id="JBHTAI010000002">
    <property type="protein sequence ID" value="MFC7147811.1"/>
    <property type="molecule type" value="Genomic_DNA"/>
</dbReference>
<dbReference type="PANTHER" id="PTHR47957:SF3">
    <property type="entry name" value="ATP-DEPENDENT HELICASE HRQ1"/>
    <property type="match status" value="1"/>
</dbReference>
<keyword evidence="1" id="KW-0547">Nucleotide-binding</keyword>
<feature type="domain" description="Helicase ATP-binding" evidence="3">
    <location>
        <begin position="104"/>
        <end position="401"/>
    </location>
</feature>
<dbReference type="PROSITE" id="PS51194">
    <property type="entry name" value="HELICASE_CTER"/>
    <property type="match status" value="1"/>
</dbReference>
<evidence type="ECO:0000313" key="5">
    <source>
        <dbReference type="EMBL" id="MFC7147811.1"/>
    </source>
</evidence>
<evidence type="ECO:0000256" key="1">
    <source>
        <dbReference type="ARBA" id="ARBA00022741"/>
    </source>
</evidence>
<dbReference type="SMART" id="SM00490">
    <property type="entry name" value="HELICc"/>
    <property type="match status" value="1"/>
</dbReference>
<dbReference type="InterPro" id="IPR001650">
    <property type="entry name" value="Helicase_C-like"/>
</dbReference>
<evidence type="ECO:0000259" key="3">
    <source>
        <dbReference type="PROSITE" id="PS51192"/>
    </source>
</evidence>
<dbReference type="InterPro" id="IPR011545">
    <property type="entry name" value="DEAD/DEAH_box_helicase_dom"/>
</dbReference>
<organism evidence="5 6">
    <name type="scientific">Cohnella cellulosilytica</name>
    <dbReference type="NCBI Taxonomy" id="986710"/>
    <lineage>
        <taxon>Bacteria</taxon>
        <taxon>Bacillati</taxon>
        <taxon>Bacillota</taxon>
        <taxon>Bacilli</taxon>
        <taxon>Bacillales</taxon>
        <taxon>Paenibacillaceae</taxon>
        <taxon>Cohnella</taxon>
    </lineage>
</organism>
<dbReference type="InterPro" id="IPR027417">
    <property type="entry name" value="P-loop_NTPase"/>
</dbReference>
<keyword evidence="6" id="KW-1185">Reference proteome</keyword>
<keyword evidence="2" id="KW-0067">ATP-binding</keyword>
<dbReference type="Gene3D" id="3.40.50.300">
    <property type="entry name" value="P-loop containing nucleotide triphosphate hydrolases"/>
    <property type="match status" value="2"/>
</dbReference>